<evidence type="ECO:0000256" key="1">
    <source>
        <dbReference type="SAM" id="MobiDB-lite"/>
    </source>
</evidence>
<dbReference type="AlphaFoldDB" id="A0A9J6E905"/>
<keyword evidence="3" id="KW-1185">Reference proteome</keyword>
<protein>
    <submittedName>
        <fullName evidence="2">Uncharacterized protein</fullName>
    </submittedName>
</protein>
<reference evidence="2" key="1">
    <citation type="journal article" date="2020" name="Cell">
        <title>Large-Scale Comparative Analyses of Tick Genomes Elucidate Their Genetic Diversity and Vector Capacities.</title>
        <authorList>
            <consortium name="Tick Genome and Microbiome Consortium (TIGMIC)"/>
            <person name="Jia N."/>
            <person name="Wang J."/>
            <person name="Shi W."/>
            <person name="Du L."/>
            <person name="Sun Y."/>
            <person name="Zhan W."/>
            <person name="Jiang J.F."/>
            <person name="Wang Q."/>
            <person name="Zhang B."/>
            <person name="Ji P."/>
            <person name="Bell-Sakyi L."/>
            <person name="Cui X.M."/>
            <person name="Yuan T.T."/>
            <person name="Jiang B.G."/>
            <person name="Yang W.F."/>
            <person name="Lam T.T."/>
            <person name="Chang Q.C."/>
            <person name="Ding S.J."/>
            <person name="Wang X.J."/>
            <person name="Zhu J.G."/>
            <person name="Ruan X.D."/>
            <person name="Zhao L."/>
            <person name="Wei J.T."/>
            <person name="Ye R.Z."/>
            <person name="Que T.C."/>
            <person name="Du C.H."/>
            <person name="Zhou Y.H."/>
            <person name="Cheng J.X."/>
            <person name="Dai P.F."/>
            <person name="Guo W.B."/>
            <person name="Han X.H."/>
            <person name="Huang E.J."/>
            <person name="Li L.F."/>
            <person name="Wei W."/>
            <person name="Gao Y.C."/>
            <person name="Liu J.Z."/>
            <person name="Shao H.Z."/>
            <person name="Wang X."/>
            <person name="Wang C.C."/>
            <person name="Yang T.C."/>
            <person name="Huo Q.B."/>
            <person name="Li W."/>
            <person name="Chen H.Y."/>
            <person name="Chen S.E."/>
            <person name="Zhou L.G."/>
            <person name="Ni X.B."/>
            <person name="Tian J.H."/>
            <person name="Sheng Y."/>
            <person name="Liu T."/>
            <person name="Pan Y.S."/>
            <person name="Xia L.Y."/>
            <person name="Li J."/>
            <person name="Zhao F."/>
            <person name="Cao W.C."/>
        </authorList>
    </citation>
    <scope>NUCLEOTIDE SEQUENCE</scope>
    <source>
        <strain evidence="2">Rmic-2018</strain>
    </source>
</reference>
<reference evidence="2" key="2">
    <citation type="submission" date="2021-09" db="EMBL/GenBank/DDBJ databases">
        <authorList>
            <person name="Jia N."/>
            <person name="Wang J."/>
            <person name="Shi W."/>
            <person name="Du L."/>
            <person name="Sun Y."/>
            <person name="Zhan W."/>
            <person name="Jiang J."/>
            <person name="Wang Q."/>
            <person name="Zhang B."/>
            <person name="Ji P."/>
            <person name="Sakyi L.B."/>
            <person name="Cui X."/>
            <person name="Yuan T."/>
            <person name="Jiang B."/>
            <person name="Yang W."/>
            <person name="Lam T.T.-Y."/>
            <person name="Chang Q."/>
            <person name="Ding S."/>
            <person name="Wang X."/>
            <person name="Zhu J."/>
            <person name="Ruan X."/>
            <person name="Zhao L."/>
            <person name="Wei J."/>
            <person name="Que T."/>
            <person name="Du C."/>
            <person name="Cheng J."/>
            <person name="Dai P."/>
            <person name="Han X."/>
            <person name="Huang E."/>
            <person name="Gao Y."/>
            <person name="Liu J."/>
            <person name="Shao H."/>
            <person name="Ye R."/>
            <person name="Li L."/>
            <person name="Wei W."/>
            <person name="Wang X."/>
            <person name="Wang C."/>
            <person name="Huo Q."/>
            <person name="Li W."/>
            <person name="Guo W."/>
            <person name="Chen H."/>
            <person name="Chen S."/>
            <person name="Zhou L."/>
            <person name="Zhou L."/>
            <person name="Ni X."/>
            <person name="Tian J."/>
            <person name="Zhou Y."/>
            <person name="Sheng Y."/>
            <person name="Liu T."/>
            <person name="Pan Y."/>
            <person name="Xia L."/>
            <person name="Li J."/>
            <person name="Zhao F."/>
            <person name="Cao W."/>
        </authorList>
    </citation>
    <scope>NUCLEOTIDE SEQUENCE</scope>
    <source>
        <strain evidence="2">Rmic-2018</strain>
        <tissue evidence="2">Larvae</tissue>
    </source>
</reference>
<dbReference type="EMBL" id="JABSTU010000005">
    <property type="protein sequence ID" value="KAH8030713.1"/>
    <property type="molecule type" value="Genomic_DNA"/>
</dbReference>
<name>A0A9J6E905_RHIMP</name>
<proteinExistence type="predicted"/>
<feature type="compositionally biased region" description="Polar residues" evidence="1">
    <location>
        <begin position="281"/>
        <end position="291"/>
    </location>
</feature>
<sequence>MADEDIHRLCAIYDELPLEEMEALGPHLLPFADPLDLASNDHLVYTNLKAIRSDHERLQCMAEIYSWLLPRSLRTTWALYNVHRITSVLDAAQIGVELARNVRSVDKSAAEYVSDAGNAWHSTIMTTQGARSPSEYIPISINVWHGLPFVAIHIQDMTGPYSANFPLLMSLSVVTSLERRSLSFRTSVADSLLAVFTVRPYRLVLLSELLLLSHTPIKRIPVLHRILDYLKAATHSPNVRDLRCVVGVPQLRQCGQGWSLSSSLADVDYDDSEDDDVGDRGTSTPSETQLD</sequence>
<evidence type="ECO:0000313" key="2">
    <source>
        <dbReference type="EMBL" id="KAH8030713.1"/>
    </source>
</evidence>
<gene>
    <name evidence="2" type="ORF">HPB51_011500</name>
</gene>
<dbReference type="Proteomes" id="UP000821866">
    <property type="component" value="Chromosome 3"/>
</dbReference>
<organism evidence="2 3">
    <name type="scientific">Rhipicephalus microplus</name>
    <name type="common">Cattle tick</name>
    <name type="synonym">Boophilus microplus</name>
    <dbReference type="NCBI Taxonomy" id="6941"/>
    <lineage>
        <taxon>Eukaryota</taxon>
        <taxon>Metazoa</taxon>
        <taxon>Ecdysozoa</taxon>
        <taxon>Arthropoda</taxon>
        <taxon>Chelicerata</taxon>
        <taxon>Arachnida</taxon>
        <taxon>Acari</taxon>
        <taxon>Parasitiformes</taxon>
        <taxon>Ixodida</taxon>
        <taxon>Ixodoidea</taxon>
        <taxon>Ixodidae</taxon>
        <taxon>Rhipicephalinae</taxon>
        <taxon>Rhipicephalus</taxon>
        <taxon>Boophilus</taxon>
    </lineage>
</organism>
<feature type="region of interest" description="Disordered" evidence="1">
    <location>
        <begin position="266"/>
        <end position="291"/>
    </location>
</feature>
<comment type="caution">
    <text evidence="2">The sequence shown here is derived from an EMBL/GenBank/DDBJ whole genome shotgun (WGS) entry which is preliminary data.</text>
</comment>
<evidence type="ECO:0000313" key="3">
    <source>
        <dbReference type="Proteomes" id="UP000821866"/>
    </source>
</evidence>
<accession>A0A9J6E905</accession>
<feature type="compositionally biased region" description="Acidic residues" evidence="1">
    <location>
        <begin position="267"/>
        <end position="277"/>
    </location>
</feature>